<feature type="domain" description="COQ9 C-terminal" evidence="1">
    <location>
        <begin position="6"/>
        <end position="48"/>
    </location>
</feature>
<comment type="caution">
    <text evidence="3">The sequence shown here is derived from an EMBL/GenBank/DDBJ whole genome shotgun (WGS) entry which is preliminary data.</text>
</comment>
<dbReference type="Pfam" id="PF08511">
    <property type="entry name" value="COQ9"/>
    <property type="match status" value="1"/>
</dbReference>
<dbReference type="Proteomes" id="UP000663877">
    <property type="component" value="Unassembled WGS sequence"/>
</dbReference>
<dbReference type="AlphaFoldDB" id="A0A815KWL7"/>
<sequence length="82" mass="9096">MEAIRADLANDALLSIGDTSTDIKWYLKRLSIATIYQSAEIYMLQDQTIGSVRSLMSQSLSDTAQVANELLTVVRTMTIGRQ</sequence>
<dbReference type="EMBL" id="CAJNOI010000084">
    <property type="protein sequence ID" value="CAF1029099.1"/>
    <property type="molecule type" value="Genomic_DNA"/>
</dbReference>
<accession>A0A815KWL7</accession>
<dbReference type="EMBL" id="CAJNOM010000373">
    <property type="protein sequence ID" value="CAF1401104.1"/>
    <property type="molecule type" value="Genomic_DNA"/>
</dbReference>
<gene>
    <name evidence="2" type="ORF">BJG266_LOCUS17430</name>
    <name evidence="3" type="ORF">QVE165_LOCUS36762</name>
</gene>
<protein>
    <recommendedName>
        <fullName evidence="1">COQ9 C-terminal domain-containing protein</fullName>
    </recommendedName>
</protein>
<evidence type="ECO:0000259" key="1">
    <source>
        <dbReference type="Pfam" id="PF08511"/>
    </source>
</evidence>
<dbReference type="Proteomes" id="UP000663832">
    <property type="component" value="Unassembled WGS sequence"/>
</dbReference>
<dbReference type="InterPro" id="IPR013718">
    <property type="entry name" value="COQ9_C"/>
</dbReference>
<dbReference type="OrthoDB" id="619536at2759"/>
<name>A0A815KWL7_9BILA</name>
<evidence type="ECO:0000313" key="4">
    <source>
        <dbReference type="Proteomes" id="UP000663832"/>
    </source>
</evidence>
<organism evidence="3 4">
    <name type="scientific">Adineta steineri</name>
    <dbReference type="NCBI Taxonomy" id="433720"/>
    <lineage>
        <taxon>Eukaryota</taxon>
        <taxon>Metazoa</taxon>
        <taxon>Spiralia</taxon>
        <taxon>Gnathifera</taxon>
        <taxon>Rotifera</taxon>
        <taxon>Eurotatoria</taxon>
        <taxon>Bdelloidea</taxon>
        <taxon>Adinetida</taxon>
        <taxon>Adinetidae</taxon>
        <taxon>Adineta</taxon>
    </lineage>
</organism>
<reference evidence="3" key="1">
    <citation type="submission" date="2021-02" db="EMBL/GenBank/DDBJ databases">
        <authorList>
            <person name="Nowell W R."/>
        </authorList>
    </citation>
    <scope>NUCLEOTIDE SEQUENCE</scope>
</reference>
<evidence type="ECO:0000313" key="2">
    <source>
        <dbReference type="EMBL" id="CAF1029099.1"/>
    </source>
</evidence>
<proteinExistence type="predicted"/>
<keyword evidence="4" id="KW-1185">Reference proteome</keyword>
<evidence type="ECO:0000313" key="3">
    <source>
        <dbReference type="EMBL" id="CAF1401104.1"/>
    </source>
</evidence>